<dbReference type="AlphaFoldDB" id="A0A650EKD2"/>
<feature type="domain" description="NAD(P)-binding" evidence="1">
    <location>
        <begin position="8"/>
        <end position="198"/>
    </location>
</feature>
<dbReference type="PANTHER" id="PTHR43355:SF2">
    <property type="entry name" value="FLAVIN REDUCTASE (NADPH)"/>
    <property type="match status" value="1"/>
</dbReference>
<reference evidence="2" key="1">
    <citation type="journal article" date="2020" name="J. ISSAAS">
        <title>Lactobacilli and other gastrointestinal microbiota of Peromyscus leucopus, reservoir host for agents of Lyme disease and other zoonoses in North America.</title>
        <authorList>
            <person name="Milovic A."/>
            <person name="Bassam K."/>
            <person name="Shao H."/>
            <person name="Chatzistamou I."/>
            <person name="Tufts D.M."/>
            <person name="Diuk-Wasser M."/>
            <person name="Barbour A.G."/>
        </authorList>
    </citation>
    <scope>NUCLEOTIDE SEQUENCE</scope>
    <source>
        <strain evidence="2">LL4</strain>
    </source>
</reference>
<proteinExistence type="predicted"/>
<dbReference type="GO" id="GO:0016646">
    <property type="term" value="F:oxidoreductase activity, acting on the CH-NH group of donors, NAD or NADP as acceptor"/>
    <property type="evidence" value="ECO:0007669"/>
    <property type="project" value="TreeGrafter"/>
</dbReference>
<dbReference type="InterPro" id="IPR016040">
    <property type="entry name" value="NAD(P)-bd_dom"/>
</dbReference>
<sequence length="210" mass="23070">MKIAILAASGRVGRLITDEALAKGYAVSAFVRDSKKLSPKPNLSIIQKDIFSLTASDLQGFDVIIDCFGEWKQLDLHKKHIEYLVKILANNKAKFLVVGGAGSLYMDKSHTTQLIDTPNFPDEYKPLANAQTEGLKVLRGVSDINWVFVSPPAEFIADAPKTGKYKIIGEEFEVNDKGESKASYADYASAMIEIAENPKYSKQRVGVIGL</sequence>
<dbReference type="SUPFAM" id="SSF51735">
    <property type="entry name" value="NAD(P)-binding Rossmann-fold domains"/>
    <property type="match status" value="1"/>
</dbReference>
<evidence type="ECO:0000259" key="1">
    <source>
        <dbReference type="Pfam" id="PF13460"/>
    </source>
</evidence>
<evidence type="ECO:0000313" key="2">
    <source>
        <dbReference type="EMBL" id="QGT50217.1"/>
    </source>
</evidence>
<dbReference type="InterPro" id="IPR051606">
    <property type="entry name" value="Polyketide_Oxido-like"/>
</dbReference>
<dbReference type="PANTHER" id="PTHR43355">
    <property type="entry name" value="FLAVIN REDUCTASE (NADPH)"/>
    <property type="match status" value="1"/>
</dbReference>
<gene>
    <name evidence="2" type="ORF">Helico6505_0490</name>
</gene>
<dbReference type="InterPro" id="IPR036291">
    <property type="entry name" value="NAD(P)-bd_dom_sf"/>
</dbReference>
<dbReference type="CDD" id="cd05244">
    <property type="entry name" value="BVR-B_like_SDR_a"/>
    <property type="match status" value="1"/>
</dbReference>
<dbReference type="Pfam" id="PF13460">
    <property type="entry name" value="NAD_binding_10"/>
    <property type="match status" value="1"/>
</dbReference>
<organism evidence="2">
    <name type="scientific">uncultured Helicobacter sp</name>
    <dbReference type="NCBI Taxonomy" id="175537"/>
    <lineage>
        <taxon>Bacteria</taxon>
        <taxon>Pseudomonadati</taxon>
        <taxon>Campylobacterota</taxon>
        <taxon>Epsilonproteobacteria</taxon>
        <taxon>Campylobacterales</taxon>
        <taxon>Helicobacteraceae</taxon>
        <taxon>Helicobacter</taxon>
        <taxon>environmental samples</taxon>
    </lineage>
</organism>
<protein>
    <submittedName>
        <fullName evidence="2">Dihydrodipicolinate reductase</fullName>
    </submittedName>
</protein>
<accession>A0A650EKD2</accession>
<dbReference type="Gene3D" id="3.40.50.720">
    <property type="entry name" value="NAD(P)-binding Rossmann-like Domain"/>
    <property type="match status" value="1"/>
</dbReference>
<name>A0A650EKD2_9HELI</name>
<dbReference type="EMBL" id="MN577568">
    <property type="protein sequence ID" value="QGT50217.1"/>
    <property type="molecule type" value="Genomic_DNA"/>
</dbReference>